<dbReference type="InterPro" id="IPR001765">
    <property type="entry name" value="Carbonic_anhydrase"/>
</dbReference>
<feature type="binding site" evidence="6">
    <location>
        <position position="74"/>
    </location>
    <ligand>
        <name>Zn(2+)</name>
        <dbReference type="ChEBI" id="CHEBI:29105"/>
    </ligand>
</feature>
<evidence type="ECO:0000256" key="7">
    <source>
        <dbReference type="RuleBase" id="RU003956"/>
    </source>
</evidence>
<dbReference type="EMBL" id="JABWDY010014951">
    <property type="protein sequence ID" value="KAF5197219.1"/>
    <property type="molecule type" value="Genomic_DNA"/>
</dbReference>
<evidence type="ECO:0000313" key="8">
    <source>
        <dbReference type="EMBL" id="KAF5197219.1"/>
    </source>
</evidence>
<dbReference type="PANTHER" id="PTHR11002">
    <property type="entry name" value="CARBONIC ANHYDRASE"/>
    <property type="match status" value="1"/>
</dbReference>
<keyword evidence="9" id="KW-1185">Reference proteome</keyword>
<evidence type="ECO:0000256" key="3">
    <source>
        <dbReference type="ARBA" id="ARBA00022833"/>
    </source>
</evidence>
<dbReference type="InterPro" id="IPR015892">
    <property type="entry name" value="Carbonic_anhydrase_CS"/>
</dbReference>
<dbReference type="GO" id="GO:0008270">
    <property type="term" value="F:zinc ion binding"/>
    <property type="evidence" value="ECO:0007669"/>
    <property type="project" value="UniProtKB-UniRule"/>
</dbReference>
<evidence type="ECO:0000256" key="6">
    <source>
        <dbReference type="PIRSR" id="PIRSR601765-1"/>
    </source>
</evidence>
<gene>
    <name evidence="8" type="ORF">FRX31_013194</name>
</gene>
<comment type="similarity">
    <text evidence="1 7">Belongs to the beta-class carbonic anhydrase family.</text>
</comment>
<comment type="caution">
    <text evidence="8">The sequence shown here is derived from an EMBL/GenBank/DDBJ whole genome shotgun (WGS) entry which is preliminary data.</text>
</comment>
<comment type="cofactor">
    <cofactor evidence="6">
        <name>Zn(2+)</name>
        <dbReference type="ChEBI" id="CHEBI:29105"/>
    </cofactor>
    <text evidence="6">Binds 1 zinc ion per subunit.</text>
</comment>
<keyword evidence="6" id="KW-0479">Metal-binding</keyword>
<dbReference type="SMART" id="SM00947">
    <property type="entry name" value="Pro_CA"/>
    <property type="match status" value="1"/>
</dbReference>
<dbReference type="Gene3D" id="3.40.1050.10">
    <property type="entry name" value="Carbonic anhydrase"/>
    <property type="match status" value="1"/>
</dbReference>
<evidence type="ECO:0000256" key="5">
    <source>
        <dbReference type="ARBA" id="ARBA00048348"/>
    </source>
</evidence>
<dbReference type="SUPFAM" id="SSF53056">
    <property type="entry name" value="beta-carbonic anhydrase, cab"/>
    <property type="match status" value="1"/>
</dbReference>
<dbReference type="Proteomes" id="UP000554482">
    <property type="component" value="Unassembled WGS sequence"/>
</dbReference>
<evidence type="ECO:0000313" key="9">
    <source>
        <dbReference type="Proteomes" id="UP000554482"/>
    </source>
</evidence>
<evidence type="ECO:0000256" key="4">
    <source>
        <dbReference type="ARBA" id="ARBA00023239"/>
    </source>
</evidence>
<keyword evidence="3 6" id="KW-0862">Zinc</keyword>
<dbReference type="GO" id="GO:0004089">
    <property type="term" value="F:carbonate dehydratase activity"/>
    <property type="evidence" value="ECO:0007669"/>
    <property type="project" value="UniProtKB-UniRule"/>
</dbReference>
<feature type="binding site" evidence="6">
    <location>
        <position position="72"/>
    </location>
    <ligand>
        <name>Zn(2+)</name>
        <dbReference type="ChEBI" id="CHEBI:29105"/>
    </ligand>
</feature>
<evidence type="ECO:0000256" key="2">
    <source>
        <dbReference type="ARBA" id="ARBA00012925"/>
    </source>
</evidence>
<dbReference type="PANTHER" id="PTHR11002:SF56">
    <property type="entry name" value="BETA CARBONIC ANHYDRASE 2, CHLOROPLASTIC"/>
    <property type="match status" value="1"/>
</dbReference>
<comment type="catalytic activity">
    <reaction evidence="5 7">
        <text>hydrogencarbonate + H(+) = CO2 + H2O</text>
        <dbReference type="Rhea" id="RHEA:10748"/>
        <dbReference type="ChEBI" id="CHEBI:15377"/>
        <dbReference type="ChEBI" id="CHEBI:15378"/>
        <dbReference type="ChEBI" id="CHEBI:16526"/>
        <dbReference type="ChEBI" id="CHEBI:17544"/>
        <dbReference type="EC" id="4.2.1.1"/>
    </reaction>
</comment>
<feature type="non-terminal residue" evidence="8">
    <location>
        <position position="1"/>
    </location>
</feature>
<dbReference type="AlphaFoldDB" id="A0A7J6WIM1"/>
<accession>A0A7J6WIM1</accession>
<name>A0A7J6WIM1_THATH</name>
<evidence type="ECO:0000256" key="1">
    <source>
        <dbReference type="ARBA" id="ARBA00006217"/>
    </source>
</evidence>
<organism evidence="8 9">
    <name type="scientific">Thalictrum thalictroides</name>
    <name type="common">Rue-anemone</name>
    <name type="synonym">Anemone thalictroides</name>
    <dbReference type="NCBI Taxonomy" id="46969"/>
    <lineage>
        <taxon>Eukaryota</taxon>
        <taxon>Viridiplantae</taxon>
        <taxon>Streptophyta</taxon>
        <taxon>Embryophyta</taxon>
        <taxon>Tracheophyta</taxon>
        <taxon>Spermatophyta</taxon>
        <taxon>Magnoliopsida</taxon>
        <taxon>Ranunculales</taxon>
        <taxon>Ranunculaceae</taxon>
        <taxon>Thalictroideae</taxon>
        <taxon>Thalictrum</taxon>
    </lineage>
</organism>
<proteinExistence type="inferred from homology"/>
<dbReference type="GO" id="GO:0015976">
    <property type="term" value="P:carbon utilization"/>
    <property type="evidence" value="ECO:0007669"/>
    <property type="project" value="InterPro"/>
</dbReference>
<dbReference type="Pfam" id="PF00484">
    <property type="entry name" value="Pro_CA"/>
    <property type="match status" value="1"/>
</dbReference>
<keyword evidence="4 7" id="KW-0456">Lyase</keyword>
<reference evidence="8 9" key="1">
    <citation type="submission" date="2020-06" db="EMBL/GenBank/DDBJ databases">
        <title>Transcriptomic and genomic resources for Thalictrum thalictroides and T. hernandezii: Facilitating candidate gene discovery in an emerging model plant lineage.</title>
        <authorList>
            <person name="Arias T."/>
            <person name="Riano-Pachon D.M."/>
            <person name="Di Stilio V.S."/>
        </authorList>
    </citation>
    <scope>NUCLEOTIDE SEQUENCE [LARGE SCALE GENOMIC DNA]</scope>
    <source>
        <strain evidence="9">cv. WT478/WT964</strain>
        <tissue evidence="8">Leaves</tissue>
    </source>
</reference>
<protein>
    <recommendedName>
        <fullName evidence="2 7">Carbonic anhydrase</fullName>
        <ecNumber evidence="2 7">4.2.1.1</ecNumber>
    </recommendedName>
    <alternativeName>
        <fullName evidence="7">Carbonate dehydratase</fullName>
    </alternativeName>
</protein>
<dbReference type="InterPro" id="IPR036874">
    <property type="entry name" value="Carbonic_anhydrase_sf"/>
</dbReference>
<feature type="binding site" evidence="6">
    <location>
        <position position="114"/>
    </location>
    <ligand>
        <name>Zn(2+)</name>
        <dbReference type="ChEBI" id="CHEBI:29105"/>
    </ligand>
</feature>
<dbReference type="OrthoDB" id="10248475at2759"/>
<feature type="binding site" evidence="6">
    <location>
        <position position="117"/>
    </location>
    <ligand>
        <name>Zn(2+)</name>
        <dbReference type="ChEBI" id="CHEBI:29105"/>
    </ligand>
</feature>
<dbReference type="EC" id="4.2.1.1" evidence="2 7"/>
<comment type="function">
    <text evidence="7">Reversible hydration of carbon dioxide.</text>
</comment>
<dbReference type="PROSITE" id="PS00704">
    <property type="entry name" value="PROK_CO2_ANHYDRASE_1"/>
    <property type="match status" value="1"/>
</dbReference>
<sequence>EQGGELQAVAAAKIEQITAELKAETNGKVGSDAAERLKTGFITFKQEKFLKNPELFEELAKGQSPKFMIVACSDSRVCPSHVLDMQPGEAFVVRNVANMIPPFDQVENIVVIGHSSCGGIKTLMDSTLDGDHTT</sequence>